<dbReference type="Proteomes" id="UP000662904">
    <property type="component" value="Chromosome"/>
</dbReference>
<dbReference type="KEGG" id="kme:H0A61_00263"/>
<sequence>MLPIKKKIIRYNYSGRNDEKIKYIVIHDTGNRARGADAEAHYRYFNSGNRGASAHYFVDDRSPSLTVRSDFFRFRGSEPLKNGHIIY</sequence>
<organism evidence="2 3">
    <name type="scientific">Koleobacter methoxysyntrophicus</name>
    <dbReference type="NCBI Taxonomy" id="2751313"/>
    <lineage>
        <taxon>Bacteria</taxon>
        <taxon>Bacillati</taxon>
        <taxon>Bacillota</taxon>
        <taxon>Clostridia</taxon>
        <taxon>Koleobacterales</taxon>
        <taxon>Koleobacteraceae</taxon>
        <taxon>Koleobacter</taxon>
    </lineage>
</organism>
<dbReference type="GO" id="GO:0009253">
    <property type="term" value="P:peptidoglycan catabolic process"/>
    <property type="evidence" value="ECO:0007669"/>
    <property type="project" value="InterPro"/>
</dbReference>
<name>A0A8A0RJS1_9FIRM</name>
<keyword evidence="3" id="KW-1185">Reference proteome</keyword>
<dbReference type="GO" id="GO:0008745">
    <property type="term" value="F:N-acetylmuramoyl-L-alanine amidase activity"/>
    <property type="evidence" value="ECO:0007669"/>
    <property type="project" value="InterPro"/>
</dbReference>
<dbReference type="InterPro" id="IPR036505">
    <property type="entry name" value="Amidase/PGRP_sf"/>
</dbReference>
<dbReference type="SUPFAM" id="SSF55846">
    <property type="entry name" value="N-acetylmuramoyl-L-alanine amidase-like"/>
    <property type="match status" value="1"/>
</dbReference>
<accession>A0A8A0RJS1</accession>
<dbReference type="EMBL" id="CP059066">
    <property type="protein sequence ID" value="QSQ07944.1"/>
    <property type="molecule type" value="Genomic_DNA"/>
</dbReference>
<gene>
    <name evidence="2" type="ORF">H0A61_00263</name>
</gene>
<evidence type="ECO:0000313" key="3">
    <source>
        <dbReference type="Proteomes" id="UP000662904"/>
    </source>
</evidence>
<dbReference type="InterPro" id="IPR002502">
    <property type="entry name" value="Amidase_domain"/>
</dbReference>
<protein>
    <recommendedName>
        <fullName evidence="1">N-acetylmuramoyl-L-alanine amidase domain-containing protein</fullName>
    </recommendedName>
</protein>
<dbReference type="AlphaFoldDB" id="A0A8A0RJS1"/>
<dbReference type="Pfam" id="PF01510">
    <property type="entry name" value="Amidase_2"/>
    <property type="match status" value="1"/>
</dbReference>
<reference evidence="2" key="1">
    <citation type="submission" date="2020-07" db="EMBL/GenBank/DDBJ databases">
        <title>Koleobacter methoxysyntrophicus gen. nov., sp. nov., a novel anaerobic bacterium isolated from deep subsurface oil field and proposal of Koleobacterales ord. nov. in the phylum Firmicutes.</title>
        <authorList>
            <person name="Sakamoto S."/>
            <person name="Tamaki H."/>
        </authorList>
    </citation>
    <scope>NUCLEOTIDE SEQUENCE</scope>
    <source>
        <strain evidence="2">NRmbB1</strain>
    </source>
</reference>
<feature type="domain" description="N-acetylmuramoyl-L-alanine amidase" evidence="1">
    <location>
        <begin position="18"/>
        <end position="61"/>
    </location>
</feature>
<proteinExistence type="predicted"/>
<evidence type="ECO:0000313" key="2">
    <source>
        <dbReference type="EMBL" id="QSQ07944.1"/>
    </source>
</evidence>
<dbReference type="Gene3D" id="3.40.80.10">
    <property type="entry name" value="Peptidoglycan recognition protein-like"/>
    <property type="match status" value="1"/>
</dbReference>
<evidence type="ECO:0000259" key="1">
    <source>
        <dbReference type="Pfam" id="PF01510"/>
    </source>
</evidence>